<comment type="subcellular location">
    <subcellularLocation>
        <location evidence="1">Membrane</location>
        <topology evidence="1">Multi-pass membrane protein</topology>
    </subcellularLocation>
</comment>
<sequence>MNNSTAVCSIHPITDELKATPGGLVSRHDPVTIDFDSPNDPTNPVNWSTAYRWSMVILISVMSLVVNLAILMCAPATPHILQEFHSDDQLKATLLVSIWELGEVFGPLLIGPLSEMYGRLPIYHAANVTFIVFSAIAAESRSINMLIGCRLVLGISVASTVLNPSIVGDMFHAENRGRAMAVMGMTPFIAPVLGPIIGALISEAKGWRWTFWIVTIVTAAFEVIFAITYRESYRVVILQRTARRSQIQTGEHIGQLRNLRSENGFPNTSRIKLLCQSLCRPLKLPFTSLAVLLVSISCAIGLSYMYVIITNLTNIFQQVYGFGEREVGLTYLGLGFGTISSAIFTGLFLDWYLKRKSAYNHAPGPEHRLPPMLFGNLLVPLGVIGFGWTVAARTPWIVPILCTAVTGFGFVSISLSAWSYVVDAFGIYAASATAAVTVVRNIAAAVLPLASPPLLARLGPGWGMTVLGLVALLLSPLPVVILRRSRKSGGEDESSSRGETG</sequence>
<feature type="transmembrane region" description="Helical" evidence="5">
    <location>
        <begin position="286"/>
        <end position="309"/>
    </location>
</feature>
<dbReference type="Proteomes" id="UP000606974">
    <property type="component" value="Unassembled WGS sequence"/>
</dbReference>
<evidence type="ECO:0000256" key="4">
    <source>
        <dbReference type="ARBA" id="ARBA00023136"/>
    </source>
</evidence>
<dbReference type="InterPro" id="IPR011701">
    <property type="entry name" value="MFS"/>
</dbReference>
<dbReference type="InterPro" id="IPR020846">
    <property type="entry name" value="MFS_dom"/>
</dbReference>
<evidence type="ECO:0000313" key="7">
    <source>
        <dbReference type="EMBL" id="KAF7509148.1"/>
    </source>
</evidence>
<dbReference type="PANTHER" id="PTHR23502">
    <property type="entry name" value="MAJOR FACILITATOR SUPERFAMILY"/>
    <property type="match status" value="1"/>
</dbReference>
<dbReference type="GO" id="GO:0022857">
    <property type="term" value="F:transmembrane transporter activity"/>
    <property type="evidence" value="ECO:0007669"/>
    <property type="project" value="InterPro"/>
</dbReference>
<dbReference type="PANTHER" id="PTHR23502:SF163">
    <property type="entry name" value="MAJOR FACILITATOR SUPERFAMILY (MFS) PROFILE DOMAIN-CONTAINING PROTEIN"/>
    <property type="match status" value="1"/>
</dbReference>
<dbReference type="GO" id="GO:0016020">
    <property type="term" value="C:membrane"/>
    <property type="evidence" value="ECO:0007669"/>
    <property type="project" value="UniProtKB-SubCell"/>
</dbReference>
<feature type="domain" description="Major facilitator superfamily (MFS) profile" evidence="6">
    <location>
        <begin position="55"/>
        <end position="487"/>
    </location>
</feature>
<keyword evidence="3 5" id="KW-1133">Transmembrane helix</keyword>
<dbReference type="AlphaFoldDB" id="A0A8H7AHD0"/>
<keyword evidence="2 5" id="KW-0812">Transmembrane</keyword>
<evidence type="ECO:0000256" key="3">
    <source>
        <dbReference type="ARBA" id="ARBA00022989"/>
    </source>
</evidence>
<feature type="transmembrane region" description="Helical" evidence="5">
    <location>
        <begin position="425"/>
        <end position="450"/>
    </location>
</feature>
<feature type="transmembrane region" description="Helical" evidence="5">
    <location>
        <begin position="373"/>
        <end position="390"/>
    </location>
</feature>
<protein>
    <recommendedName>
        <fullName evidence="6">Major facilitator superfamily (MFS) profile domain-containing protein</fullName>
    </recommendedName>
</protein>
<keyword evidence="4 5" id="KW-0472">Membrane</keyword>
<dbReference type="OrthoDB" id="5296287at2759"/>
<feature type="transmembrane region" description="Helical" evidence="5">
    <location>
        <begin position="179"/>
        <end position="201"/>
    </location>
</feature>
<organism evidence="7 8">
    <name type="scientific">Endocarpon pusillum</name>
    <dbReference type="NCBI Taxonomy" id="364733"/>
    <lineage>
        <taxon>Eukaryota</taxon>
        <taxon>Fungi</taxon>
        <taxon>Dikarya</taxon>
        <taxon>Ascomycota</taxon>
        <taxon>Pezizomycotina</taxon>
        <taxon>Eurotiomycetes</taxon>
        <taxon>Chaetothyriomycetidae</taxon>
        <taxon>Verrucariales</taxon>
        <taxon>Verrucariaceae</taxon>
        <taxon>Endocarpon</taxon>
    </lineage>
</organism>
<feature type="transmembrane region" description="Helical" evidence="5">
    <location>
        <begin position="462"/>
        <end position="482"/>
    </location>
</feature>
<gene>
    <name evidence="7" type="ORF">GJ744_008375</name>
</gene>
<dbReference type="EMBL" id="JAACFV010000045">
    <property type="protein sequence ID" value="KAF7509148.1"/>
    <property type="molecule type" value="Genomic_DNA"/>
</dbReference>
<feature type="transmembrane region" description="Helical" evidence="5">
    <location>
        <begin position="207"/>
        <end position="229"/>
    </location>
</feature>
<evidence type="ECO:0000256" key="1">
    <source>
        <dbReference type="ARBA" id="ARBA00004141"/>
    </source>
</evidence>
<dbReference type="Gene3D" id="1.20.1250.20">
    <property type="entry name" value="MFS general substrate transporter like domains"/>
    <property type="match status" value="1"/>
</dbReference>
<reference evidence="7" key="1">
    <citation type="submission" date="2020-02" db="EMBL/GenBank/DDBJ databases">
        <authorList>
            <person name="Palmer J.M."/>
        </authorList>
    </citation>
    <scope>NUCLEOTIDE SEQUENCE</scope>
    <source>
        <strain evidence="7">EPUS1.4</strain>
        <tissue evidence="7">Thallus</tissue>
    </source>
</reference>
<dbReference type="InterPro" id="IPR036259">
    <property type="entry name" value="MFS_trans_sf"/>
</dbReference>
<evidence type="ECO:0000256" key="5">
    <source>
        <dbReference type="SAM" id="Phobius"/>
    </source>
</evidence>
<dbReference type="Pfam" id="PF07690">
    <property type="entry name" value="MFS_1"/>
    <property type="match status" value="1"/>
</dbReference>
<comment type="caution">
    <text evidence="7">The sequence shown here is derived from an EMBL/GenBank/DDBJ whole genome shotgun (WGS) entry which is preliminary data.</text>
</comment>
<evidence type="ECO:0000256" key="2">
    <source>
        <dbReference type="ARBA" id="ARBA00022692"/>
    </source>
</evidence>
<feature type="transmembrane region" description="Helical" evidence="5">
    <location>
        <begin position="122"/>
        <end position="138"/>
    </location>
</feature>
<keyword evidence="8" id="KW-1185">Reference proteome</keyword>
<evidence type="ECO:0000313" key="8">
    <source>
        <dbReference type="Proteomes" id="UP000606974"/>
    </source>
</evidence>
<name>A0A8H7AHD0_9EURO</name>
<dbReference type="PROSITE" id="PS50850">
    <property type="entry name" value="MFS"/>
    <property type="match status" value="1"/>
</dbReference>
<evidence type="ECO:0000259" key="6">
    <source>
        <dbReference type="PROSITE" id="PS50850"/>
    </source>
</evidence>
<dbReference type="SUPFAM" id="SSF103473">
    <property type="entry name" value="MFS general substrate transporter"/>
    <property type="match status" value="1"/>
</dbReference>
<accession>A0A8H7AHD0</accession>
<proteinExistence type="predicted"/>
<feature type="transmembrane region" description="Helical" evidence="5">
    <location>
        <begin position="50"/>
        <end position="71"/>
    </location>
</feature>
<feature type="transmembrane region" description="Helical" evidence="5">
    <location>
        <begin position="329"/>
        <end position="353"/>
    </location>
</feature>
<feature type="transmembrane region" description="Helical" evidence="5">
    <location>
        <begin position="396"/>
        <end position="418"/>
    </location>
</feature>